<organism evidence="1 2">
    <name type="scientific">Aegilops tauschii subsp. strangulata</name>
    <name type="common">Goatgrass</name>
    <dbReference type="NCBI Taxonomy" id="200361"/>
    <lineage>
        <taxon>Eukaryota</taxon>
        <taxon>Viridiplantae</taxon>
        <taxon>Streptophyta</taxon>
        <taxon>Embryophyta</taxon>
        <taxon>Tracheophyta</taxon>
        <taxon>Spermatophyta</taxon>
        <taxon>Magnoliopsida</taxon>
        <taxon>Liliopsida</taxon>
        <taxon>Poales</taxon>
        <taxon>Poaceae</taxon>
        <taxon>BOP clade</taxon>
        <taxon>Pooideae</taxon>
        <taxon>Triticodae</taxon>
        <taxon>Triticeae</taxon>
        <taxon>Triticinae</taxon>
        <taxon>Aegilops</taxon>
    </lineage>
</organism>
<dbReference type="AlphaFoldDB" id="A0A453RSS9"/>
<dbReference type="EnsemblPlants" id="AET7Gv20688300.84">
    <property type="protein sequence ID" value="AET7Gv20688300.84"/>
    <property type="gene ID" value="AET7Gv20688300"/>
</dbReference>
<dbReference type="Proteomes" id="UP000015105">
    <property type="component" value="Chromosome 7D"/>
</dbReference>
<evidence type="ECO:0000313" key="2">
    <source>
        <dbReference type="Proteomes" id="UP000015105"/>
    </source>
</evidence>
<name>A0A453RSS9_AEGTS</name>
<proteinExistence type="predicted"/>
<sequence>HIIIWLAKEAPLDAQKIDSYISAQLPDHVKDPIGYEAVSSFMVHGPCGPLGQSSPCMSEGKCNKFYPKEFCEQTTVRENGFTEYARPNNGITARKNNVDIDNRFIVPHNVDLVVKYQAHINVEKVNHDGMHKYLFKYVTKGFDCAGIGLHGKS</sequence>
<protein>
    <submittedName>
        <fullName evidence="1">Uncharacterized protein</fullName>
    </submittedName>
</protein>
<reference evidence="2" key="1">
    <citation type="journal article" date="2014" name="Science">
        <title>Ancient hybridizations among the ancestral genomes of bread wheat.</title>
        <authorList>
            <consortium name="International Wheat Genome Sequencing Consortium,"/>
            <person name="Marcussen T."/>
            <person name="Sandve S.R."/>
            <person name="Heier L."/>
            <person name="Spannagl M."/>
            <person name="Pfeifer M."/>
            <person name="Jakobsen K.S."/>
            <person name="Wulff B.B."/>
            <person name="Steuernagel B."/>
            <person name="Mayer K.F."/>
            <person name="Olsen O.A."/>
        </authorList>
    </citation>
    <scope>NUCLEOTIDE SEQUENCE [LARGE SCALE GENOMIC DNA]</scope>
    <source>
        <strain evidence="2">cv. AL8/78</strain>
    </source>
</reference>
<reference evidence="1" key="3">
    <citation type="journal article" date="2017" name="Nature">
        <title>Genome sequence of the progenitor of the wheat D genome Aegilops tauschii.</title>
        <authorList>
            <person name="Luo M.C."/>
            <person name="Gu Y.Q."/>
            <person name="Puiu D."/>
            <person name="Wang H."/>
            <person name="Twardziok S.O."/>
            <person name="Deal K.R."/>
            <person name="Huo N."/>
            <person name="Zhu T."/>
            <person name="Wang L."/>
            <person name="Wang Y."/>
            <person name="McGuire P.E."/>
            <person name="Liu S."/>
            <person name="Long H."/>
            <person name="Ramasamy R.K."/>
            <person name="Rodriguez J.C."/>
            <person name="Van S.L."/>
            <person name="Yuan L."/>
            <person name="Wang Z."/>
            <person name="Xia Z."/>
            <person name="Xiao L."/>
            <person name="Anderson O.D."/>
            <person name="Ouyang S."/>
            <person name="Liang Y."/>
            <person name="Zimin A.V."/>
            <person name="Pertea G."/>
            <person name="Qi P."/>
            <person name="Bennetzen J.L."/>
            <person name="Dai X."/>
            <person name="Dawson M.W."/>
            <person name="Muller H.G."/>
            <person name="Kugler K."/>
            <person name="Rivarola-Duarte L."/>
            <person name="Spannagl M."/>
            <person name="Mayer K.F.X."/>
            <person name="Lu F.H."/>
            <person name="Bevan M.W."/>
            <person name="Leroy P."/>
            <person name="Li P."/>
            <person name="You F.M."/>
            <person name="Sun Q."/>
            <person name="Liu Z."/>
            <person name="Lyons E."/>
            <person name="Wicker T."/>
            <person name="Salzberg S.L."/>
            <person name="Devos K.M."/>
            <person name="Dvorak J."/>
        </authorList>
    </citation>
    <scope>NUCLEOTIDE SEQUENCE [LARGE SCALE GENOMIC DNA]</scope>
    <source>
        <strain evidence="1">cv. AL8/78</strain>
    </source>
</reference>
<dbReference type="Gramene" id="AET7Gv20688300.84">
    <property type="protein sequence ID" value="AET7Gv20688300.84"/>
    <property type="gene ID" value="AET7Gv20688300"/>
</dbReference>
<dbReference type="PANTHER" id="PTHR10492:SF57">
    <property type="entry name" value="ATP-DEPENDENT DNA HELICASE"/>
    <property type="match status" value="1"/>
</dbReference>
<reference evidence="1" key="5">
    <citation type="journal article" date="2021" name="G3 (Bethesda)">
        <title>Aegilops tauschii genome assembly Aet v5.0 features greater sequence contiguity and improved annotation.</title>
        <authorList>
            <person name="Wang L."/>
            <person name="Zhu T."/>
            <person name="Rodriguez J.C."/>
            <person name="Deal K.R."/>
            <person name="Dubcovsky J."/>
            <person name="McGuire P.E."/>
            <person name="Lux T."/>
            <person name="Spannagl M."/>
            <person name="Mayer K.F.X."/>
            <person name="Baldrich P."/>
            <person name="Meyers B.C."/>
            <person name="Huo N."/>
            <person name="Gu Y.Q."/>
            <person name="Zhou H."/>
            <person name="Devos K.M."/>
            <person name="Bennetzen J.L."/>
            <person name="Unver T."/>
            <person name="Budak H."/>
            <person name="Gulick P.J."/>
            <person name="Galiba G."/>
            <person name="Kalapos B."/>
            <person name="Nelson D.R."/>
            <person name="Li P."/>
            <person name="You F.M."/>
            <person name="Luo M.C."/>
            <person name="Dvorak J."/>
        </authorList>
    </citation>
    <scope>NUCLEOTIDE SEQUENCE [LARGE SCALE GENOMIC DNA]</scope>
    <source>
        <strain evidence="1">cv. AL8/78</strain>
    </source>
</reference>
<keyword evidence="2" id="KW-1185">Reference proteome</keyword>
<reference evidence="1" key="4">
    <citation type="submission" date="2019-03" db="UniProtKB">
        <authorList>
            <consortium name="EnsemblPlants"/>
        </authorList>
    </citation>
    <scope>IDENTIFICATION</scope>
</reference>
<reference evidence="2" key="2">
    <citation type="journal article" date="2017" name="Nat. Plants">
        <title>The Aegilops tauschii genome reveals multiple impacts of transposons.</title>
        <authorList>
            <person name="Zhao G."/>
            <person name="Zou C."/>
            <person name="Li K."/>
            <person name="Wang K."/>
            <person name="Li T."/>
            <person name="Gao L."/>
            <person name="Zhang X."/>
            <person name="Wang H."/>
            <person name="Yang Z."/>
            <person name="Liu X."/>
            <person name="Jiang W."/>
            <person name="Mao L."/>
            <person name="Kong X."/>
            <person name="Jiao Y."/>
            <person name="Jia J."/>
        </authorList>
    </citation>
    <scope>NUCLEOTIDE SEQUENCE [LARGE SCALE GENOMIC DNA]</scope>
    <source>
        <strain evidence="2">cv. AL8/78</strain>
    </source>
</reference>
<dbReference type="PANTHER" id="PTHR10492">
    <property type="match status" value="1"/>
</dbReference>
<evidence type="ECO:0000313" key="1">
    <source>
        <dbReference type="EnsemblPlants" id="AET7Gv20688300.84"/>
    </source>
</evidence>
<accession>A0A453RSS9</accession>